<accession>A0A1Y1Y7V6</accession>
<feature type="region of interest" description="Disordered" evidence="1">
    <location>
        <begin position="1"/>
        <end position="20"/>
    </location>
</feature>
<feature type="region of interest" description="Disordered" evidence="1">
    <location>
        <begin position="201"/>
        <end position="234"/>
    </location>
</feature>
<protein>
    <submittedName>
        <fullName evidence="2">Uncharacterized protein</fullName>
    </submittedName>
</protein>
<evidence type="ECO:0000256" key="1">
    <source>
        <dbReference type="SAM" id="MobiDB-lite"/>
    </source>
</evidence>
<feature type="compositionally biased region" description="Polar residues" evidence="1">
    <location>
        <begin position="224"/>
        <end position="234"/>
    </location>
</feature>
<gene>
    <name evidence="2" type="ORF">BCR34DRAFT_669748</name>
</gene>
<proteinExistence type="predicted"/>
<name>A0A1Y1Y7V6_9PLEO</name>
<organism evidence="2 3">
    <name type="scientific">Clohesyomyces aquaticus</name>
    <dbReference type="NCBI Taxonomy" id="1231657"/>
    <lineage>
        <taxon>Eukaryota</taxon>
        <taxon>Fungi</taxon>
        <taxon>Dikarya</taxon>
        <taxon>Ascomycota</taxon>
        <taxon>Pezizomycotina</taxon>
        <taxon>Dothideomycetes</taxon>
        <taxon>Pleosporomycetidae</taxon>
        <taxon>Pleosporales</taxon>
        <taxon>Lindgomycetaceae</taxon>
        <taxon>Clohesyomyces</taxon>
    </lineage>
</organism>
<dbReference type="Proteomes" id="UP000193144">
    <property type="component" value="Unassembled WGS sequence"/>
</dbReference>
<evidence type="ECO:0000313" key="2">
    <source>
        <dbReference type="EMBL" id="ORX94112.1"/>
    </source>
</evidence>
<dbReference type="AlphaFoldDB" id="A0A1Y1Y7V6"/>
<reference evidence="2 3" key="1">
    <citation type="submission" date="2016-07" db="EMBL/GenBank/DDBJ databases">
        <title>Pervasive Adenine N6-methylation of Active Genes in Fungi.</title>
        <authorList>
            <consortium name="DOE Joint Genome Institute"/>
            <person name="Mondo S.J."/>
            <person name="Dannebaum R.O."/>
            <person name="Kuo R.C."/>
            <person name="Labutti K."/>
            <person name="Haridas S."/>
            <person name="Kuo A."/>
            <person name="Salamov A."/>
            <person name="Ahrendt S.R."/>
            <person name="Lipzen A."/>
            <person name="Sullivan W."/>
            <person name="Andreopoulos W.B."/>
            <person name="Clum A."/>
            <person name="Lindquist E."/>
            <person name="Daum C."/>
            <person name="Ramamoorthy G.K."/>
            <person name="Gryganskyi A."/>
            <person name="Culley D."/>
            <person name="Magnuson J.K."/>
            <person name="James T.Y."/>
            <person name="O'Malley M.A."/>
            <person name="Stajich J.E."/>
            <person name="Spatafora J.W."/>
            <person name="Visel A."/>
            <person name="Grigoriev I.V."/>
        </authorList>
    </citation>
    <scope>NUCLEOTIDE SEQUENCE [LARGE SCALE GENOMIC DNA]</scope>
    <source>
        <strain evidence="2 3">CBS 115471</strain>
    </source>
</reference>
<dbReference type="EMBL" id="MCFA01000318">
    <property type="protein sequence ID" value="ORX94112.1"/>
    <property type="molecule type" value="Genomic_DNA"/>
</dbReference>
<feature type="region of interest" description="Disordered" evidence="1">
    <location>
        <begin position="82"/>
        <end position="108"/>
    </location>
</feature>
<keyword evidence="3" id="KW-1185">Reference proteome</keyword>
<comment type="caution">
    <text evidence="2">The sequence shown here is derived from an EMBL/GenBank/DDBJ whole genome shotgun (WGS) entry which is preliminary data.</text>
</comment>
<feature type="compositionally biased region" description="Polar residues" evidence="1">
    <location>
        <begin position="1"/>
        <end position="16"/>
    </location>
</feature>
<evidence type="ECO:0000313" key="3">
    <source>
        <dbReference type="Proteomes" id="UP000193144"/>
    </source>
</evidence>
<sequence>MPSKAFSSSPFLLNNMPSPHPPSLSLSYPRLLRWTADHAASDDHLQHDYAVTWRTVWPTNPAANGGHDESYDHRCELFRSATPAVNGDDGESSNTNANRSVRDPVTNEANPATFNANCSIRASAANKANHVITNANCSIRATAADSAGIVITNATVRSAAPRLRGEHCESCDSQCNLFGPMALLRTRRIMPLTMGTVRTRDCAPNGADDTQDLRHGLSEVPAPLSSSCPQRSYI</sequence>